<feature type="compositionally biased region" description="Basic and acidic residues" evidence="1">
    <location>
        <begin position="71"/>
        <end position="82"/>
    </location>
</feature>
<dbReference type="AlphaFoldDB" id="A0A426YYJ6"/>
<feature type="compositionally biased region" description="Low complexity" evidence="1">
    <location>
        <begin position="1"/>
        <end position="13"/>
    </location>
</feature>
<protein>
    <submittedName>
        <fullName evidence="2">Uncharacterized protein</fullName>
    </submittedName>
</protein>
<feature type="region of interest" description="Disordered" evidence="1">
    <location>
        <begin position="65"/>
        <end position="117"/>
    </location>
</feature>
<evidence type="ECO:0000313" key="2">
    <source>
        <dbReference type="EMBL" id="RRT56731.1"/>
    </source>
</evidence>
<dbReference type="EMBL" id="AMZH03009491">
    <property type="protein sequence ID" value="RRT56731.1"/>
    <property type="molecule type" value="Genomic_DNA"/>
</dbReference>
<organism evidence="2 3">
    <name type="scientific">Ensete ventricosum</name>
    <name type="common">Abyssinian banana</name>
    <name type="synonym">Musa ensete</name>
    <dbReference type="NCBI Taxonomy" id="4639"/>
    <lineage>
        <taxon>Eukaryota</taxon>
        <taxon>Viridiplantae</taxon>
        <taxon>Streptophyta</taxon>
        <taxon>Embryophyta</taxon>
        <taxon>Tracheophyta</taxon>
        <taxon>Spermatophyta</taxon>
        <taxon>Magnoliopsida</taxon>
        <taxon>Liliopsida</taxon>
        <taxon>Zingiberales</taxon>
        <taxon>Musaceae</taxon>
        <taxon>Ensete</taxon>
    </lineage>
</organism>
<comment type="caution">
    <text evidence="2">The sequence shown here is derived from an EMBL/GenBank/DDBJ whole genome shotgun (WGS) entry which is preliminary data.</text>
</comment>
<gene>
    <name evidence="2" type="ORF">B296_00031752</name>
</gene>
<proteinExistence type="predicted"/>
<evidence type="ECO:0000313" key="3">
    <source>
        <dbReference type="Proteomes" id="UP000287651"/>
    </source>
</evidence>
<evidence type="ECO:0000256" key="1">
    <source>
        <dbReference type="SAM" id="MobiDB-lite"/>
    </source>
</evidence>
<reference evidence="2 3" key="1">
    <citation type="journal article" date="2014" name="Agronomy (Basel)">
        <title>A Draft Genome Sequence for Ensete ventricosum, the Drought-Tolerant Tree Against Hunger.</title>
        <authorList>
            <person name="Harrison J."/>
            <person name="Moore K.A."/>
            <person name="Paszkiewicz K."/>
            <person name="Jones T."/>
            <person name="Grant M."/>
            <person name="Ambacheew D."/>
            <person name="Muzemil S."/>
            <person name="Studholme D.J."/>
        </authorList>
    </citation>
    <scope>NUCLEOTIDE SEQUENCE [LARGE SCALE GENOMIC DNA]</scope>
</reference>
<accession>A0A426YYJ6</accession>
<feature type="region of interest" description="Disordered" evidence="1">
    <location>
        <begin position="1"/>
        <end position="38"/>
    </location>
</feature>
<sequence length="117" mass="12379">MVQNSSFGSSNSSHGRGTVVGTYTQSALGSDAGGPTRPAIPPILMVYPYDQGVSDVSSVEPLEFGSLGPVHHPEDHVAHHPSDGVPVSGTFEQRHGTYRVGSWRSSPDQPSSPQLKR</sequence>
<name>A0A426YYJ6_ENSVE</name>
<dbReference type="Proteomes" id="UP000287651">
    <property type="component" value="Unassembled WGS sequence"/>
</dbReference>
<feature type="compositionally biased region" description="Polar residues" evidence="1">
    <location>
        <begin position="103"/>
        <end position="117"/>
    </location>
</feature>